<keyword evidence="2" id="KW-1185">Reference proteome</keyword>
<organism evidence="1 2">
    <name type="scientific">Elsinoe ampelina</name>
    <dbReference type="NCBI Taxonomy" id="302913"/>
    <lineage>
        <taxon>Eukaryota</taxon>
        <taxon>Fungi</taxon>
        <taxon>Dikarya</taxon>
        <taxon>Ascomycota</taxon>
        <taxon>Pezizomycotina</taxon>
        <taxon>Dothideomycetes</taxon>
        <taxon>Dothideomycetidae</taxon>
        <taxon>Myriangiales</taxon>
        <taxon>Elsinoaceae</taxon>
        <taxon>Elsinoe</taxon>
    </lineage>
</organism>
<evidence type="ECO:0000313" key="1">
    <source>
        <dbReference type="EMBL" id="KAF2226234.1"/>
    </source>
</evidence>
<dbReference type="AlphaFoldDB" id="A0A6A6GKF3"/>
<reference evidence="2" key="1">
    <citation type="journal article" date="2020" name="Stud. Mycol.">
        <title>101 Dothideomycetes genomes: A test case for predicting lifestyles and emergence of pathogens.</title>
        <authorList>
            <person name="Haridas S."/>
            <person name="Albert R."/>
            <person name="Binder M."/>
            <person name="Bloem J."/>
            <person name="LaButti K."/>
            <person name="Salamov A."/>
            <person name="Andreopoulos B."/>
            <person name="Baker S."/>
            <person name="Barry K."/>
            <person name="Bills G."/>
            <person name="Bluhm B."/>
            <person name="Cannon C."/>
            <person name="Castanera R."/>
            <person name="Culley D."/>
            <person name="Daum C."/>
            <person name="Ezra D."/>
            <person name="Gonzalez J."/>
            <person name="Henrissat B."/>
            <person name="Kuo A."/>
            <person name="Liang C."/>
            <person name="Lipzen A."/>
            <person name="Lutzoni F."/>
            <person name="Magnuson J."/>
            <person name="Mondo S."/>
            <person name="Nolan M."/>
            <person name="Ohm R."/>
            <person name="Pangilinan J."/>
            <person name="Park H.-J."/>
            <person name="Ramirez L."/>
            <person name="Alfaro M."/>
            <person name="Sun H."/>
            <person name="Tritt A."/>
            <person name="Yoshinaga Y."/>
            <person name="Zwiers L.-H."/>
            <person name="Turgeon B."/>
            <person name="Goodwin S."/>
            <person name="Spatafora J."/>
            <person name="Crous P."/>
            <person name="Grigoriev I."/>
        </authorList>
    </citation>
    <scope>NUCLEOTIDE SEQUENCE [LARGE SCALE GENOMIC DNA]</scope>
    <source>
        <strain evidence="2">CECT 20119</strain>
    </source>
</reference>
<gene>
    <name evidence="1" type="ORF">BDZ85DRAFT_47539</name>
</gene>
<name>A0A6A6GKF3_9PEZI</name>
<sequence length="107" mass="11779">MLDPSQMRPTGNVRPTVLLFLQPNTVATPASSERRSSRTMRCCSIRSSGIPGALSLMQRQLERLASSVSRPNDCLDQISRRVVSTNCSSVDHEEKMGAWSADMGQQL</sequence>
<dbReference type="EMBL" id="ML992502">
    <property type="protein sequence ID" value="KAF2226234.1"/>
    <property type="molecule type" value="Genomic_DNA"/>
</dbReference>
<accession>A0A6A6GKF3</accession>
<proteinExistence type="predicted"/>
<dbReference type="Proteomes" id="UP000799538">
    <property type="component" value="Unassembled WGS sequence"/>
</dbReference>
<protein>
    <submittedName>
        <fullName evidence="1">Uncharacterized protein</fullName>
    </submittedName>
</protein>
<evidence type="ECO:0000313" key="2">
    <source>
        <dbReference type="Proteomes" id="UP000799538"/>
    </source>
</evidence>